<dbReference type="Pfam" id="PF01594">
    <property type="entry name" value="AI-2E_transport"/>
    <property type="match status" value="1"/>
</dbReference>
<name>A0AAN2C846_UNVUL</name>
<feature type="transmembrane region" description="Helical" evidence="6">
    <location>
        <begin position="12"/>
        <end position="32"/>
    </location>
</feature>
<dbReference type="Proteomes" id="UP001317532">
    <property type="component" value="Chromosome"/>
</dbReference>
<reference evidence="7 8" key="1">
    <citation type="journal article" date="2022" name="ISME Commun">
        <title>Vulcanimicrobium alpinus gen. nov. sp. nov., the first cultivated representative of the candidate phylum 'Eremiobacterota', is a metabolically versatile aerobic anoxygenic phototroph.</title>
        <authorList>
            <person name="Yabe S."/>
            <person name="Muto K."/>
            <person name="Abe K."/>
            <person name="Yokota A."/>
            <person name="Staudigel H."/>
            <person name="Tebo B.M."/>
        </authorList>
    </citation>
    <scope>NUCLEOTIDE SEQUENCE [LARGE SCALE GENOMIC DNA]</scope>
    <source>
        <strain evidence="7 8">WC8-2</strain>
    </source>
</reference>
<evidence type="ECO:0008006" key="9">
    <source>
        <dbReference type="Google" id="ProtNLM"/>
    </source>
</evidence>
<dbReference type="InterPro" id="IPR002549">
    <property type="entry name" value="AI-2E-like"/>
</dbReference>
<evidence type="ECO:0000256" key="1">
    <source>
        <dbReference type="ARBA" id="ARBA00004141"/>
    </source>
</evidence>
<proteinExistence type="inferred from homology"/>
<dbReference type="EMBL" id="AP025523">
    <property type="protein sequence ID" value="BDE05265.1"/>
    <property type="molecule type" value="Genomic_DNA"/>
</dbReference>
<evidence type="ECO:0000256" key="4">
    <source>
        <dbReference type="ARBA" id="ARBA00022989"/>
    </source>
</evidence>
<evidence type="ECO:0000313" key="8">
    <source>
        <dbReference type="Proteomes" id="UP001317532"/>
    </source>
</evidence>
<gene>
    <name evidence="7" type="ORF">WPS_05410</name>
</gene>
<organism evidence="7 8">
    <name type="scientific">Vulcanimicrobium alpinum</name>
    <dbReference type="NCBI Taxonomy" id="3016050"/>
    <lineage>
        <taxon>Bacteria</taxon>
        <taxon>Bacillati</taxon>
        <taxon>Vulcanimicrobiota</taxon>
        <taxon>Vulcanimicrobiia</taxon>
        <taxon>Vulcanimicrobiales</taxon>
        <taxon>Vulcanimicrobiaceae</taxon>
        <taxon>Vulcanimicrobium</taxon>
    </lineage>
</organism>
<comment type="subcellular location">
    <subcellularLocation>
        <location evidence="1">Membrane</location>
        <topology evidence="1">Multi-pass membrane protein</topology>
    </subcellularLocation>
</comment>
<keyword evidence="3 6" id="KW-0812">Transmembrane</keyword>
<feature type="transmembrane region" description="Helical" evidence="6">
    <location>
        <begin position="67"/>
        <end position="90"/>
    </location>
</feature>
<accession>A0AAN2C846</accession>
<keyword evidence="4 6" id="KW-1133">Transmembrane helix</keyword>
<evidence type="ECO:0000256" key="6">
    <source>
        <dbReference type="SAM" id="Phobius"/>
    </source>
</evidence>
<evidence type="ECO:0000256" key="2">
    <source>
        <dbReference type="ARBA" id="ARBA00009773"/>
    </source>
</evidence>
<keyword evidence="5 6" id="KW-0472">Membrane</keyword>
<evidence type="ECO:0000313" key="7">
    <source>
        <dbReference type="EMBL" id="BDE05265.1"/>
    </source>
</evidence>
<sequence>MNATVLRRTLVTVITIAVVTIAVVTAALLFAARIPKTVALFLIAAFIAFGAHPLVKQLERWMPRPAVIAVVYLGLIGLVLFALVVVPVTYEQIVALVGNTPQYVAVMHDLFGHAERALHAVLGDRVPLPTFNQMENEAASRISAFASGAIAEVGSIVVGAVSAVIVGTSALILSVFFLLQGREVREGILGFVPPGRRVKVGALLHELAEVFGHFVAGQALLCAIVGAAV</sequence>
<protein>
    <recommendedName>
        <fullName evidence="9">AI-2E family transporter</fullName>
    </recommendedName>
</protein>
<feature type="transmembrane region" description="Helical" evidence="6">
    <location>
        <begin position="38"/>
        <end position="55"/>
    </location>
</feature>
<feature type="transmembrane region" description="Helical" evidence="6">
    <location>
        <begin position="156"/>
        <end position="179"/>
    </location>
</feature>
<dbReference type="GO" id="GO:0016020">
    <property type="term" value="C:membrane"/>
    <property type="evidence" value="ECO:0007669"/>
    <property type="project" value="UniProtKB-SubCell"/>
</dbReference>
<evidence type="ECO:0000256" key="5">
    <source>
        <dbReference type="ARBA" id="ARBA00023136"/>
    </source>
</evidence>
<evidence type="ECO:0000256" key="3">
    <source>
        <dbReference type="ARBA" id="ARBA00022692"/>
    </source>
</evidence>
<comment type="similarity">
    <text evidence="2">Belongs to the autoinducer-2 exporter (AI-2E) (TC 2.A.86) family.</text>
</comment>
<dbReference type="KEGG" id="vab:WPS_05410"/>
<dbReference type="AlphaFoldDB" id="A0AAN2C846"/>
<keyword evidence="8" id="KW-1185">Reference proteome</keyword>